<name>A0ABN4DNA4_STRLI</name>
<feature type="region of interest" description="Disordered" evidence="1">
    <location>
        <begin position="31"/>
        <end position="60"/>
    </location>
</feature>
<dbReference type="Proteomes" id="UP000028682">
    <property type="component" value="Chromosome"/>
</dbReference>
<proteinExistence type="predicted"/>
<feature type="region of interest" description="Disordered" evidence="1">
    <location>
        <begin position="195"/>
        <end position="223"/>
    </location>
</feature>
<accession>A0ABN4DNA4</accession>
<protein>
    <submittedName>
        <fullName evidence="2">Uncharacterized protein</fullName>
    </submittedName>
</protein>
<gene>
    <name evidence="2" type="ORF">SLIV_09090</name>
</gene>
<evidence type="ECO:0000256" key="1">
    <source>
        <dbReference type="SAM" id="MobiDB-lite"/>
    </source>
</evidence>
<evidence type="ECO:0000313" key="2">
    <source>
        <dbReference type="EMBL" id="AIJ12824.1"/>
    </source>
</evidence>
<organism evidence="2 3">
    <name type="scientific">Streptomyces lividans TK24</name>
    <dbReference type="NCBI Taxonomy" id="457428"/>
    <lineage>
        <taxon>Bacteria</taxon>
        <taxon>Bacillati</taxon>
        <taxon>Actinomycetota</taxon>
        <taxon>Actinomycetes</taxon>
        <taxon>Kitasatosporales</taxon>
        <taxon>Streptomycetaceae</taxon>
        <taxon>Streptomyces</taxon>
    </lineage>
</organism>
<dbReference type="InterPro" id="IPR007427">
    <property type="entry name" value="DUF475"/>
</dbReference>
<sequence length="369" mass="38674">MSGSNWPWAFTWVQRSGHQAQPAPQLRTPLKSWRTETPPTTYCSAADEPEVVDGGDSGHSGGARVGSEVGIDAGQVISTVPSVKWRRAPMAWSDSPSATGERTSVSRRVRLVAGARSRFISRSATVGARSRGGRNPLSLKGAAFHPSTEAGVQCGPGAVPLGHVLPSRSGPKLHTIPLSTGRSCKRCCPGLPSGGSNACTKGHPAPDSIGSSRTGGELRSEPSFQTVPVRRPHRLLNATCSVDGVIGAFAITNDSALMILDLGVDALHPAVPDRLPDPSGHPRRLPGAERTCFIGRERQGPASPVGDDPSEIASPERQDLRFPFAPGEGPTTPTSRHRSCNARSGGFHERSASSTSCALENRSSATGRS</sequence>
<dbReference type="Pfam" id="PF04332">
    <property type="entry name" value="DUF475"/>
    <property type="match status" value="1"/>
</dbReference>
<keyword evidence="3" id="KW-1185">Reference proteome</keyword>
<reference evidence="3" key="1">
    <citation type="submission" date="2014-08" db="EMBL/GenBank/DDBJ databases">
        <title>Complete genome sequence of Streptomyces lividans TK24.</title>
        <authorList>
            <consortium name="StrepSynth"/>
            <person name="Ruckert C."/>
            <person name="Fridjonson O.H."/>
            <person name="Lambert C."/>
            <person name="van Wezel G.P."/>
            <person name="Bernaerts K."/>
            <person name="Anne J."/>
            <person name="Economou A."/>
            <person name="Kalinowski J."/>
        </authorList>
    </citation>
    <scope>NUCLEOTIDE SEQUENCE [LARGE SCALE GENOMIC DNA]</scope>
    <source>
        <strain evidence="3">TK24</strain>
    </source>
</reference>
<feature type="compositionally biased region" description="Polar residues" evidence="1">
    <location>
        <begin position="352"/>
        <end position="369"/>
    </location>
</feature>
<evidence type="ECO:0000313" key="3">
    <source>
        <dbReference type="Proteomes" id="UP000028682"/>
    </source>
</evidence>
<feature type="region of interest" description="Disordered" evidence="1">
    <location>
        <begin position="295"/>
        <end position="369"/>
    </location>
</feature>
<dbReference type="EMBL" id="CP009124">
    <property type="protein sequence ID" value="AIJ12824.1"/>
    <property type="molecule type" value="Genomic_DNA"/>
</dbReference>